<dbReference type="EMBL" id="OC936784">
    <property type="protein sequence ID" value="CAD7660966.1"/>
    <property type="molecule type" value="Genomic_DNA"/>
</dbReference>
<sequence length="101" mass="11833">MNQNKYMSATNREKLDMDCLRTVQQIKQKFHHFLHQLITCTSDCPQLQTHIGPKDFFFDGNVTIWLNCTEDTNNITFFSTTEKSICLISQTLLKKPNDNFL</sequence>
<reference evidence="1" key="1">
    <citation type="submission" date="2020-11" db="EMBL/GenBank/DDBJ databases">
        <authorList>
            <person name="Tran Van P."/>
        </authorList>
    </citation>
    <scope>NUCLEOTIDE SEQUENCE</scope>
</reference>
<dbReference type="AlphaFoldDB" id="A0A7R9QXV8"/>
<accession>A0A7R9QXV8</accession>
<name>A0A7R9QXV8_9ACAR</name>
<dbReference type="EMBL" id="CAJPVJ010021959">
    <property type="protein sequence ID" value="CAG2178102.1"/>
    <property type="molecule type" value="Genomic_DNA"/>
</dbReference>
<dbReference type="OrthoDB" id="510539at2759"/>
<protein>
    <submittedName>
        <fullName evidence="1">Uncharacterized protein</fullName>
    </submittedName>
</protein>
<evidence type="ECO:0000313" key="1">
    <source>
        <dbReference type="EMBL" id="CAD7660966.1"/>
    </source>
</evidence>
<gene>
    <name evidence="1" type="ORF">ONB1V03_LOCUS17528</name>
</gene>
<dbReference type="Proteomes" id="UP000728032">
    <property type="component" value="Unassembled WGS sequence"/>
</dbReference>
<proteinExistence type="predicted"/>
<organism evidence="1">
    <name type="scientific">Oppiella nova</name>
    <dbReference type="NCBI Taxonomy" id="334625"/>
    <lineage>
        <taxon>Eukaryota</taxon>
        <taxon>Metazoa</taxon>
        <taxon>Ecdysozoa</taxon>
        <taxon>Arthropoda</taxon>
        <taxon>Chelicerata</taxon>
        <taxon>Arachnida</taxon>
        <taxon>Acari</taxon>
        <taxon>Acariformes</taxon>
        <taxon>Sarcoptiformes</taxon>
        <taxon>Oribatida</taxon>
        <taxon>Brachypylina</taxon>
        <taxon>Oppioidea</taxon>
        <taxon>Oppiidae</taxon>
        <taxon>Oppiella</taxon>
    </lineage>
</organism>
<keyword evidence="2" id="KW-1185">Reference proteome</keyword>
<evidence type="ECO:0000313" key="2">
    <source>
        <dbReference type="Proteomes" id="UP000728032"/>
    </source>
</evidence>